<dbReference type="InterPro" id="IPR018060">
    <property type="entry name" value="HTH_AraC"/>
</dbReference>
<feature type="modified residue" description="4-aspartylphosphate" evidence="8">
    <location>
        <position position="56"/>
    </location>
</feature>
<dbReference type="InterPro" id="IPR011006">
    <property type="entry name" value="CheY-like_superfamily"/>
</dbReference>
<gene>
    <name evidence="11" type="ORF">J2TS6_21410</name>
</gene>
<evidence type="ECO:0000256" key="1">
    <source>
        <dbReference type="ARBA" id="ARBA00004496"/>
    </source>
</evidence>
<accession>A0A920C9E4</accession>
<keyword evidence="7" id="KW-0804">Transcription</keyword>
<evidence type="ECO:0000256" key="2">
    <source>
        <dbReference type="ARBA" id="ARBA00022490"/>
    </source>
</evidence>
<dbReference type="SUPFAM" id="SSF46689">
    <property type="entry name" value="Homeodomain-like"/>
    <property type="match status" value="2"/>
</dbReference>
<dbReference type="CDD" id="cd17536">
    <property type="entry name" value="REC_YesN-like"/>
    <property type="match status" value="1"/>
</dbReference>
<dbReference type="InterPro" id="IPR051552">
    <property type="entry name" value="HptR"/>
</dbReference>
<evidence type="ECO:0000256" key="6">
    <source>
        <dbReference type="ARBA" id="ARBA00023125"/>
    </source>
</evidence>
<sequence>MMYKLLLVEDEADVREGLAWEIDWASHGFQVVDTAENGREAAELFERQIPDVVVTDIQMPFMDGLELAAWIKERYRSTKIIILTGYDEFEYAQKAIKLHIDEYVLKPFSSQELVEVLLKVRRQMDEEQAEKENVHVLKEHYRKSIPVLKGLFLSQLVTRSMADEEIREKCGSYGVELTGRSFMASVLRVDYVHQDEGAVKNDHSEASFSLKYSEDRYLQLFAVLNVAEEIVSRHGGFSVFIHAEDCVLLTASPEPDAGLAAQQTLAVLDEIRLSASKFLKLTLTAGAGTVCAKPGEIHQSYRKAMQALDYRLILGNDRVIWIADIETERTDPLNFDELQEKSFIRCLKVGTPDELDALLDGFFNGIQAGQLSVQECQVYLMEILACVMKVAKEFGVEPDHLFGEGAYPFAEIYKYNHIGDVRRWMGGICRKLMGFIVQGRQTGYNLLVESAKAYIQRHFRDSDLSISTVCSHLHISTGYFSSIFKKETKTTFVNYLMHIRMEAAKEMLRSTDMKAFEIAEAVGFMDPNYFSFCFRKQFGLSPREYRNGNGGVEIR</sequence>
<comment type="caution">
    <text evidence="11">The sequence shown here is derived from an EMBL/GenBank/DDBJ whole genome shotgun (WGS) entry which is preliminary data.</text>
</comment>
<keyword evidence="6" id="KW-0238">DNA-binding</keyword>
<evidence type="ECO:0000313" key="11">
    <source>
        <dbReference type="EMBL" id="GIO31000.1"/>
    </source>
</evidence>
<dbReference type="PANTHER" id="PTHR42713">
    <property type="entry name" value="HISTIDINE KINASE-RELATED"/>
    <property type="match status" value="1"/>
</dbReference>
<dbReference type="PRINTS" id="PR00032">
    <property type="entry name" value="HTHARAC"/>
</dbReference>
<dbReference type="Pfam" id="PF12833">
    <property type="entry name" value="HTH_18"/>
    <property type="match status" value="1"/>
</dbReference>
<name>A0A920C9E4_9BACL</name>
<dbReference type="SMART" id="SM00448">
    <property type="entry name" value="REC"/>
    <property type="match status" value="1"/>
</dbReference>
<dbReference type="SUPFAM" id="SSF52172">
    <property type="entry name" value="CheY-like"/>
    <property type="match status" value="1"/>
</dbReference>
<dbReference type="GO" id="GO:0003700">
    <property type="term" value="F:DNA-binding transcription factor activity"/>
    <property type="evidence" value="ECO:0007669"/>
    <property type="project" value="InterPro"/>
</dbReference>
<evidence type="ECO:0000259" key="9">
    <source>
        <dbReference type="PROSITE" id="PS01124"/>
    </source>
</evidence>
<dbReference type="PANTHER" id="PTHR42713:SF3">
    <property type="entry name" value="TRANSCRIPTIONAL REGULATORY PROTEIN HPTR"/>
    <property type="match status" value="1"/>
</dbReference>
<keyword evidence="3 8" id="KW-0597">Phosphoprotein</keyword>
<dbReference type="InterPro" id="IPR020449">
    <property type="entry name" value="Tscrpt_reg_AraC-type_HTH"/>
</dbReference>
<dbReference type="PROSITE" id="PS01124">
    <property type="entry name" value="HTH_ARAC_FAMILY_2"/>
    <property type="match status" value="1"/>
</dbReference>
<dbReference type="InterPro" id="IPR001789">
    <property type="entry name" value="Sig_transdc_resp-reg_receiver"/>
</dbReference>
<dbReference type="InterPro" id="IPR009057">
    <property type="entry name" value="Homeodomain-like_sf"/>
</dbReference>
<reference evidence="11" key="1">
    <citation type="submission" date="2021-03" db="EMBL/GenBank/DDBJ databases">
        <title>Antimicrobial resistance genes in bacteria isolated from Japanese honey, and their potential for conferring macrolide and lincosamide resistance in the American foulbrood pathogen Paenibacillus larvae.</title>
        <authorList>
            <person name="Okamoto M."/>
            <person name="Kumagai M."/>
            <person name="Kanamori H."/>
            <person name="Takamatsu D."/>
        </authorList>
    </citation>
    <scope>NUCLEOTIDE SEQUENCE</scope>
    <source>
        <strain evidence="11">J2TS6</strain>
    </source>
</reference>
<dbReference type="SMART" id="SM00342">
    <property type="entry name" value="HTH_ARAC"/>
    <property type="match status" value="1"/>
</dbReference>
<dbReference type="GO" id="GO:0043565">
    <property type="term" value="F:sequence-specific DNA binding"/>
    <property type="evidence" value="ECO:0007669"/>
    <property type="project" value="InterPro"/>
</dbReference>
<evidence type="ECO:0000256" key="5">
    <source>
        <dbReference type="ARBA" id="ARBA00023015"/>
    </source>
</evidence>
<dbReference type="RefSeq" id="WP_306434048.1">
    <property type="nucleotide sequence ID" value="NZ_BORQ01000002.1"/>
</dbReference>
<dbReference type="EMBL" id="BORQ01000002">
    <property type="protein sequence ID" value="GIO31000.1"/>
    <property type="molecule type" value="Genomic_DNA"/>
</dbReference>
<dbReference type="PROSITE" id="PS50110">
    <property type="entry name" value="RESPONSE_REGULATORY"/>
    <property type="match status" value="1"/>
</dbReference>
<keyword evidence="12" id="KW-1185">Reference proteome</keyword>
<evidence type="ECO:0000256" key="7">
    <source>
        <dbReference type="ARBA" id="ARBA00023163"/>
    </source>
</evidence>
<proteinExistence type="predicted"/>
<evidence type="ECO:0000313" key="12">
    <source>
        <dbReference type="Proteomes" id="UP000679779"/>
    </source>
</evidence>
<dbReference type="Gene3D" id="3.40.50.2300">
    <property type="match status" value="1"/>
</dbReference>
<dbReference type="Pfam" id="PF00072">
    <property type="entry name" value="Response_reg"/>
    <property type="match status" value="1"/>
</dbReference>
<evidence type="ECO:0000256" key="3">
    <source>
        <dbReference type="ARBA" id="ARBA00022553"/>
    </source>
</evidence>
<keyword evidence="2" id="KW-0963">Cytoplasm</keyword>
<keyword evidence="4" id="KW-0902">Two-component regulatory system</keyword>
<dbReference type="InterPro" id="IPR041522">
    <property type="entry name" value="CdaR_GGDEF"/>
</dbReference>
<dbReference type="AlphaFoldDB" id="A0A920C9E4"/>
<dbReference type="Pfam" id="PF17853">
    <property type="entry name" value="GGDEF_2"/>
    <property type="match status" value="1"/>
</dbReference>
<evidence type="ECO:0008006" key="13">
    <source>
        <dbReference type="Google" id="ProtNLM"/>
    </source>
</evidence>
<evidence type="ECO:0000259" key="10">
    <source>
        <dbReference type="PROSITE" id="PS50110"/>
    </source>
</evidence>
<comment type="subcellular location">
    <subcellularLocation>
        <location evidence="1">Cytoplasm</location>
    </subcellularLocation>
</comment>
<organism evidence="11 12">
    <name type="scientific">Paenibacillus albilobatus</name>
    <dbReference type="NCBI Taxonomy" id="2716884"/>
    <lineage>
        <taxon>Bacteria</taxon>
        <taxon>Bacillati</taxon>
        <taxon>Bacillota</taxon>
        <taxon>Bacilli</taxon>
        <taxon>Bacillales</taxon>
        <taxon>Paenibacillaceae</taxon>
        <taxon>Paenibacillus</taxon>
    </lineage>
</organism>
<dbReference type="GO" id="GO:0000160">
    <property type="term" value="P:phosphorelay signal transduction system"/>
    <property type="evidence" value="ECO:0007669"/>
    <property type="project" value="UniProtKB-KW"/>
</dbReference>
<feature type="domain" description="HTH araC/xylS-type" evidence="9">
    <location>
        <begin position="449"/>
        <end position="548"/>
    </location>
</feature>
<dbReference type="Proteomes" id="UP000679779">
    <property type="component" value="Unassembled WGS sequence"/>
</dbReference>
<feature type="domain" description="Response regulatory" evidence="10">
    <location>
        <begin position="4"/>
        <end position="121"/>
    </location>
</feature>
<protein>
    <recommendedName>
        <fullName evidence="13">Response regulator</fullName>
    </recommendedName>
</protein>
<dbReference type="GO" id="GO:0005737">
    <property type="term" value="C:cytoplasm"/>
    <property type="evidence" value="ECO:0007669"/>
    <property type="project" value="UniProtKB-SubCell"/>
</dbReference>
<evidence type="ECO:0000256" key="8">
    <source>
        <dbReference type="PROSITE-ProRule" id="PRU00169"/>
    </source>
</evidence>
<keyword evidence="5" id="KW-0805">Transcription regulation</keyword>
<dbReference type="Gene3D" id="1.10.10.60">
    <property type="entry name" value="Homeodomain-like"/>
    <property type="match status" value="2"/>
</dbReference>
<evidence type="ECO:0000256" key="4">
    <source>
        <dbReference type="ARBA" id="ARBA00023012"/>
    </source>
</evidence>